<feature type="coiled-coil region" evidence="1">
    <location>
        <begin position="229"/>
        <end position="256"/>
    </location>
</feature>
<accession>A0A9D1RU39</accession>
<feature type="transmembrane region" description="Helical" evidence="2">
    <location>
        <begin position="35"/>
        <end position="57"/>
    </location>
</feature>
<gene>
    <name evidence="3" type="ORF">H9868_04340</name>
</gene>
<feature type="transmembrane region" description="Helical" evidence="2">
    <location>
        <begin position="6"/>
        <end position="28"/>
    </location>
</feature>
<feature type="transmembrane region" description="Helical" evidence="2">
    <location>
        <begin position="143"/>
        <end position="167"/>
    </location>
</feature>
<proteinExistence type="predicted"/>
<evidence type="ECO:0000256" key="2">
    <source>
        <dbReference type="SAM" id="Phobius"/>
    </source>
</evidence>
<evidence type="ECO:0000313" key="3">
    <source>
        <dbReference type="EMBL" id="HIW93752.1"/>
    </source>
</evidence>
<reference evidence="3" key="1">
    <citation type="journal article" date="2021" name="PeerJ">
        <title>Extensive microbial diversity within the chicken gut microbiome revealed by metagenomics and culture.</title>
        <authorList>
            <person name="Gilroy R."/>
            <person name="Ravi A."/>
            <person name="Getino M."/>
            <person name="Pursley I."/>
            <person name="Horton D.L."/>
            <person name="Alikhan N.F."/>
            <person name="Baker D."/>
            <person name="Gharbi K."/>
            <person name="Hall N."/>
            <person name="Watson M."/>
            <person name="Adriaenssens E.M."/>
            <person name="Foster-Nyarko E."/>
            <person name="Jarju S."/>
            <person name="Secka A."/>
            <person name="Antonio M."/>
            <person name="Oren A."/>
            <person name="Chaudhuri R.R."/>
            <person name="La Ragione R."/>
            <person name="Hildebrand F."/>
            <person name="Pallen M.J."/>
        </authorList>
    </citation>
    <scope>NUCLEOTIDE SEQUENCE</scope>
    <source>
        <strain evidence="3">ChiGjej6B6-1540</strain>
    </source>
</reference>
<evidence type="ECO:0008006" key="5">
    <source>
        <dbReference type="Google" id="ProtNLM"/>
    </source>
</evidence>
<keyword evidence="2" id="KW-0812">Transmembrane</keyword>
<dbReference type="Pfam" id="PF06541">
    <property type="entry name" value="ABC_trans_CmpB"/>
    <property type="match status" value="1"/>
</dbReference>
<dbReference type="AlphaFoldDB" id="A0A9D1RU39"/>
<evidence type="ECO:0000313" key="4">
    <source>
        <dbReference type="Proteomes" id="UP000824192"/>
    </source>
</evidence>
<feature type="transmembrane region" description="Helical" evidence="2">
    <location>
        <begin position="63"/>
        <end position="89"/>
    </location>
</feature>
<dbReference type="Gene3D" id="1.20.120.20">
    <property type="entry name" value="Apolipoprotein"/>
    <property type="match status" value="1"/>
</dbReference>
<sequence>MIYRLLWYFFIYSFLGWCGEVCFAAARLRKFVNRGFLNGPICPIYGVGMTVVALVLGPVQDHLVLLFICSVLLTSALEWLTGFVLEHLFHQRWWNYNDRPLNLGGYICLEFSLLWGVACLVVMKVIHPLTAELVSLIPHGVGVVLLTLFMVVLVVDVSATVAAMVGLHQRLRQLDELAARIHAASDELGLNISDRMISSTERFQDLRDDFAIRTADLREDLAGRAADLREDLTERAAGLREDLAELRAKQEKLLSARPFGQRRLLKAFPTMTSSRYAAALSELRRRLAVRSRKNDKTDKKVS</sequence>
<keyword evidence="1" id="KW-0175">Coiled coil</keyword>
<evidence type="ECO:0000256" key="1">
    <source>
        <dbReference type="SAM" id="Coils"/>
    </source>
</evidence>
<comment type="caution">
    <text evidence="3">The sequence shown here is derived from an EMBL/GenBank/DDBJ whole genome shotgun (WGS) entry which is preliminary data.</text>
</comment>
<organism evidence="3 4">
    <name type="scientific">Candidatus Flavonifractor merdipullorum</name>
    <dbReference type="NCBI Taxonomy" id="2838590"/>
    <lineage>
        <taxon>Bacteria</taxon>
        <taxon>Bacillati</taxon>
        <taxon>Bacillota</taxon>
        <taxon>Clostridia</taxon>
        <taxon>Eubacteriales</taxon>
        <taxon>Oscillospiraceae</taxon>
        <taxon>Flavonifractor</taxon>
    </lineage>
</organism>
<keyword evidence="2" id="KW-1133">Transmembrane helix</keyword>
<feature type="transmembrane region" description="Helical" evidence="2">
    <location>
        <begin position="101"/>
        <end position="123"/>
    </location>
</feature>
<reference evidence="3" key="2">
    <citation type="submission" date="2021-04" db="EMBL/GenBank/DDBJ databases">
        <authorList>
            <person name="Gilroy R."/>
        </authorList>
    </citation>
    <scope>NUCLEOTIDE SEQUENCE</scope>
    <source>
        <strain evidence="3">ChiGjej6B6-1540</strain>
    </source>
</reference>
<dbReference type="EMBL" id="DXGA01000095">
    <property type="protein sequence ID" value="HIW93752.1"/>
    <property type="molecule type" value="Genomic_DNA"/>
</dbReference>
<dbReference type="InterPro" id="IPR010540">
    <property type="entry name" value="CmpB_TMEM229"/>
</dbReference>
<name>A0A9D1RU39_9FIRM</name>
<dbReference type="Proteomes" id="UP000824192">
    <property type="component" value="Unassembled WGS sequence"/>
</dbReference>
<keyword evidence="2" id="KW-0472">Membrane</keyword>
<protein>
    <recommendedName>
        <fullName evidence="5">ABC transporter permease</fullName>
    </recommendedName>
</protein>